<keyword evidence="5 8" id="KW-0408">Iron</keyword>
<evidence type="ECO:0000256" key="4">
    <source>
        <dbReference type="ARBA" id="ARBA00023002"/>
    </source>
</evidence>
<dbReference type="GO" id="GO:0016121">
    <property type="term" value="P:carotene catabolic process"/>
    <property type="evidence" value="ECO:0007669"/>
    <property type="project" value="TreeGrafter"/>
</dbReference>
<keyword evidence="10" id="KW-1185">Reference proteome</keyword>
<dbReference type="GO" id="GO:0009570">
    <property type="term" value="C:chloroplast stroma"/>
    <property type="evidence" value="ECO:0007669"/>
    <property type="project" value="TreeGrafter"/>
</dbReference>
<feature type="binding site" evidence="8">
    <location>
        <position position="220"/>
    </location>
    <ligand>
        <name>Fe cation</name>
        <dbReference type="ChEBI" id="CHEBI:24875"/>
        <note>catalytic</note>
    </ligand>
</feature>
<comment type="catalytic activity">
    <reaction evidence="7">
        <text>all-trans-zeaxanthin + 2 O2 = 4,9-dimethyldodeca-2,4,6,8,10-pentaenedial + 2 (3R)-hydroxy-beta-ionone</text>
        <dbReference type="Rhea" id="RHEA:26393"/>
        <dbReference type="ChEBI" id="CHEBI:15379"/>
        <dbReference type="ChEBI" id="CHEBI:27547"/>
        <dbReference type="ChEBI" id="CHEBI:53171"/>
        <dbReference type="ChEBI" id="CHEBI:53173"/>
        <dbReference type="EC" id="1.14.99.n4"/>
    </reaction>
</comment>
<evidence type="ECO:0000313" key="10">
    <source>
        <dbReference type="Proteomes" id="UP001058974"/>
    </source>
</evidence>
<reference evidence="9 10" key="1">
    <citation type="journal article" date="2022" name="Nat. Genet.">
        <title>Improved pea reference genome and pan-genome highlight genomic features and evolutionary characteristics.</title>
        <authorList>
            <person name="Yang T."/>
            <person name="Liu R."/>
            <person name="Luo Y."/>
            <person name="Hu S."/>
            <person name="Wang D."/>
            <person name="Wang C."/>
            <person name="Pandey M.K."/>
            <person name="Ge S."/>
            <person name="Xu Q."/>
            <person name="Li N."/>
            <person name="Li G."/>
            <person name="Huang Y."/>
            <person name="Saxena R.K."/>
            <person name="Ji Y."/>
            <person name="Li M."/>
            <person name="Yan X."/>
            <person name="He Y."/>
            <person name="Liu Y."/>
            <person name="Wang X."/>
            <person name="Xiang C."/>
            <person name="Varshney R.K."/>
            <person name="Ding H."/>
            <person name="Gao S."/>
            <person name="Zong X."/>
        </authorList>
    </citation>
    <scope>NUCLEOTIDE SEQUENCE [LARGE SCALE GENOMIC DNA]</scope>
    <source>
        <strain evidence="9 10">cv. Zhongwan 6</strain>
    </source>
</reference>
<name>A0A9D4VVG5_PEA</name>
<dbReference type="InterPro" id="IPR004294">
    <property type="entry name" value="Carotenoid_Oase"/>
</dbReference>
<evidence type="ECO:0000256" key="5">
    <source>
        <dbReference type="ARBA" id="ARBA00023004"/>
    </source>
</evidence>
<evidence type="ECO:0000256" key="1">
    <source>
        <dbReference type="ARBA" id="ARBA00006787"/>
    </source>
</evidence>
<evidence type="ECO:0000256" key="2">
    <source>
        <dbReference type="ARBA" id="ARBA00022723"/>
    </source>
</evidence>
<comment type="caution">
    <text evidence="9">The sequence shown here is derived from an EMBL/GenBank/DDBJ whole genome shotgun (WGS) entry which is preliminary data.</text>
</comment>
<dbReference type="GO" id="GO:0046872">
    <property type="term" value="F:metal ion binding"/>
    <property type="evidence" value="ECO:0007669"/>
    <property type="project" value="UniProtKB-KW"/>
</dbReference>
<evidence type="ECO:0000256" key="6">
    <source>
        <dbReference type="ARBA" id="ARBA00039084"/>
    </source>
</evidence>
<dbReference type="EC" id="1.14.99.n4" evidence="6"/>
<sequence>MVSLMIVGHFGEVELAGATLVYSWFGVTAGAVTNGELVEDSITKVGSPFDSGSFHSSCRLGFLMSSLICVRYFGLNENVYGRCGAMLDKTQIYVSITCRMIHGLRIKDGKASYVSRFVKTSRFKQEEYFNGSKFMKIGDLKGLFGLLMVNMQMLRAKLKIFDVSYGHGTANTALVYHHQKLLALSEGDKPYAIKILEDGDLQTLGMLDYDKRLGHNFTAHPKVDPFTGEMFTLGYSHTAPYVTYREMVKNNTLIFSFDSTKKARFGVLPRYAKDEKHIRWFELPNCFIFHNEMEPLKLKLRLEFFEVHRKVKAKIQDQEVGIPTIRDFLARVNKMFVEDDEDKRVGLHSSCRQRGPLMACLVLVEGIQETIPYSRIHFYLEDKEFCRSFEFSAVGCYSGDSLEMLGFLMSSLICVRYFGLNENVYGRCGAMLDKTQIYVSITCRMIHGLRIKDGKASYVSRFVKTSRFKQEEYFNGSKFMKIGDLKGLFGLLMVNMQMLRAKLKIFDVSYGHGTANTALVYHHQKLLALSEGDKPYAIKILEDGDLQTLGMLDYDKRLGHNFTAHPKVDPFTGEMFTLGYSHTAPYVTYREMVKNKTLIFSFDSTKKARFGVLPRYAKDEKQYQMV</sequence>
<keyword evidence="4" id="KW-0560">Oxidoreductase</keyword>
<evidence type="ECO:0000256" key="7">
    <source>
        <dbReference type="ARBA" id="ARBA00048709"/>
    </source>
</evidence>
<dbReference type="GO" id="GO:0010436">
    <property type="term" value="F:carotenoid dioxygenase activity"/>
    <property type="evidence" value="ECO:0007669"/>
    <property type="project" value="TreeGrafter"/>
</dbReference>
<evidence type="ECO:0000256" key="8">
    <source>
        <dbReference type="PIRSR" id="PIRSR604294-1"/>
    </source>
</evidence>
<organism evidence="9 10">
    <name type="scientific">Pisum sativum</name>
    <name type="common">Garden pea</name>
    <name type="synonym">Lathyrus oleraceus</name>
    <dbReference type="NCBI Taxonomy" id="3888"/>
    <lineage>
        <taxon>Eukaryota</taxon>
        <taxon>Viridiplantae</taxon>
        <taxon>Streptophyta</taxon>
        <taxon>Embryophyta</taxon>
        <taxon>Tracheophyta</taxon>
        <taxon>Spermatophyta</taxon>
        <taxon>Magnoliopsida</taxon>
        <taxon>eudicotyledons</taxon>
        <taxon>Gunneridae</taxon>
        <taxon>Pentapetalae</taxon>
        <taxon>rosids</taxon>
        <taxon>fabids</taxon>
        <taxon>Fabales</taxon>
        <taxon>Fabaceae</taxon>
        <taxon>Papilionoideae</taxon>
        <taxon>50 kb inversion clade</taxon>
        <taxon>NPAAA clade</taxon>
        <taxon>Hologalegina</taxon>
        <taxon>IRL clade</taxon>
        <taxon>Fabeae</taxon>
        <taxon>Lathyrus</taxon>
    </lineage>
</organism>
<evidence type="ECO:0000256" key="3">
    <source>
        <dbReference type="ARBA" id="ARBA00022964"/>
    </source>
</evidence>
<proteinExistence type="inferred from homology"/>
<comment type="cofactor">
    <cofactor evidence="8">
        <name>Fe(2+)</name>
        <dbReference type="ChEBI" id="CHEBI:29033"/>
    </cofactor>
    <text evidence="8">Binds 1 Fe(2+) ion per subunit.</text>
</comment>
<dbReference type="EMBL" id="JAMSHJ010000007">
    <property type="protein sequence ID" value="KAI5390198.1"/>
    <property type="molecule type" value="Genomic_DNA"/>
</dbReference>
<evidence type="ECO:0000313" key="9">
    <source>
        <dbReference type="EMBL" id="KAI5390198.1"/>
    </source>
</evidence>
<keyword evidence="3" id="KW-0223">Dioxygenase</keyword>
<protein>
    <recommendedName>
        <fullName evidence="6">carotenoid 9,10-dioxygenase</fullName>
        <ecNumber evidence="6">1.14.99.n4</ecNumber>
    </recommendedName>
</protein>
<dbReference type="Gramene" id="Psat07G0549300-T1">
    <property type="protein sequence ID" value="KAI5390198.1"/>
    <property type="gene ID" value="KIW84_075493"/>
</dbReference>
<dbReference type="Pfam" id="PF03055">
    <property type="entry name" value="RPE65"/>
    <property type="match status" value="2"/>
</dbReference>
<keyword evidence="2 8" id="KW-0479">Metal-binding</keyword>
<dbReference type="AlphaFoldDB" id="A0A9D4VVG5"/>
<comment type="similarity">
    <text evidence="1">Belongs to the carotenoid oxygenase family.</text>
</comment>
<dbReference type="Proteomes" id="UP001058974">
    <property type="component" value="Chromosome 7"/>
</dbReference>
<gene>
    <name evidence="9" type="ORF">KIW84_075493</name>
</gene>
<dbReference type="PANTHER" id="PTHR10543">
    <property type="entry name" value="BETA-CAROTENE DIOXYGENASE"/>
    <property type="match status" value="1"/>
</dbReference>
<accession>A0A9D4VVG5</accession>
<dbReference type="PANTHER" id="PTHR10543:SF89">
    <property type="entry name" value="CAROTENOID 9,10(9',10')-CLEAVAGE DIOXYGENASE 1"/>
    <property type="match status" value="1"/>
</dbReference>